<dbReference type="RefSeq" id="WP_128386086.1">
    <property type="nucleotide sequence ID" value="NZ_CP035037.1"/>
</dbReference>
<evidence type="ECO:0000259" key="2">
    <source>
        <dbReference type="Pfam" id="PF04909"/>
    </source>
</evidence>
<dbReference type="PANTHER" id="PTHR43569">
    <property type="entry name" value="AMIDOHYDROLASE"/>
    <property type="match status" value="1"/>
</dbReference>
<dbReference type="Pfam" id="PF04909">
    <property type="entry name" value="Amidohydro_2"/>
    <property type="match status" value="1"/>
</dbReference>
<evidence type="ECO:0000313" key="3">
    <source>
        <dbReference type="EMBL" id="QAB16745.1"/>
    </source>
</evidence>
<organism evidence="3 4">
    <name type="scientific">Leucobacter muris</name>
    <dbReference type="NCBI Taxonomy" id="1935379"/>
    <lineage>
        <taxon>Bacteria</taxon>
        <taxon>Bacillati</taxon>
        <taxon>Actinomycetota</taxon>
        <taxon>Actinomycetes</taxon>
        <taxon>Micrococcales</taxon>
        <taxon>Microbacteriaceae</taxon>
        <taxon>Leucobacter</taxon>
    </lineage>
</organism>
<dbReference type="Proteomes" id="UP000285768">
    <property type="component" value="Chromosome"/>
</dbReference>
<dbReference type="InterPro" id="IPR006680">
    <property type="entry name" value="Amidohydro-rel"/>
</dbReference>
<evidence type="ECO:0000256" key="1">
    <source>
        <dbReference type="ARBA" id="ARBA00038310"/>
    </source>
</evidence>
<gene>
    <name evidence="3" type="ORF">Leucomu_01315</name>
</gene>
<dbReference type="PANTHER" id="PTHR43569:SF1">
    <property type="entry name" value="BLL3371 PROTEIN"/>
    <property type="match status" value="1"/>
</dbReference>
<dbReference type="SUPFAM" id="SSF51556">
    <property type="entry name" value="Metallo-dependent hydrolases"/>
    <property type="match status" value="1"/>
</dbReference>
<feature type="domain" description="Amidohydrolase-related" evidence="2">
    <location>
        <begin position="10"/>
        <end position="301"/>
    </location>
</feature>
<name>A0ABX5QCF3_9MICO</name>
<evidence type="ECO:0000313" key="4">
    <source>
        <dbReference type="Proteomes" id="UP000285768"/>
    </source>
</evidence>
<dbReference type="Gene3D" id="3.20.20.140">
    <property type="entry name" value="Metal-dependent hydrolases"/>
    <property type="match status" value="1"/>
</dbReference>
<keyword evidence="4" id="KW-1185">Reference proteome</keyword>
<proteinExistence type="inferred from homology"/>
<dbReference type="EMBL" id="CP035037">
    <property type="protein sequence ID" value="QAB16745.1"/>
    <property type="molecule type" value="Genomic_DNA"/>
</dbReference>
<accession>A0ABX5QCF3</accession>
<dbReference type="InterPro" id="IPR032466">
    <property type="entry name" value="Metal_Hydrolase"/>
</dbReference>
<protein>
    <submittedName>
        <fullName evidence="3">Thioesterase</fullName>
    </submittedName>
</protein>
<comment type="similarity">
    <text evidence="1">Belongs to the metallo-dependent hydrolases superfamily.</text>
</comment>
<reference evidence="3 4" key="1">
    <citation type="submission" date="2019-01" db="EMBL/GenBank/DDBJ databases">
        <title>Leucobacter muris sp. nov. isolated from the nose of a laboratory mouse.</title>
        <authorList>
            <person name="Benga L."/>
            <person name="Sproeer C."/>
            <person name="Schumann P."/>
            <person name="Verbarg S."/>
            <person name="Bunk B."/>
            <person name="Engelhardt E."/>
            <person name="Benten P.M."/>
            <person name="Sager M."/>
        </authorList>
    </citation>
    <scope>NUCLEOTIDE SEQUENCE [LARGE SCALE GENOMIC DNA]</scope>
    <source>
        <strain evidence="3 4">DSM 101948</strain>
    </source>
</reference>
<sequence>MSDLYDGPVIDAHHHLWDLETNLYPWLEPGTLVPHRYGDYSAIKRSYRAADYLADIAGQGVVASVYMEAEWDPSDPLGETRYIHDVHAETGVPGAMVAQAWLDAPDAAEVLAAQASFPLVRSVRHKPGGPTSPQEVQQGVRTLMSDDAWRAGYARLAEHGLHFDLQTPWWNLPEAADLARDFPETTLVVNHSGVIASRDEPTLADWREALRTVAAVPNTVIKASGLCVEGREWATEDQRGPILDMVEIFGADRVMFGSNFPVDGMFADYAGLISTYRDVLAALAPEQQRAVFHGTAERVYRPQPITAG</sequence>
<dbReference type="InterPro" id="IPR052350">
    <property type="entry name" value="Metallo-dep_Lactonases"/>
</dbReference>